<dbReference type="InterPro" id="IPR007059">
    <property type="entry name" value="DmsC"/>
</dbReference>
<proteinExistence type="predicted"/>
<dbReference type="RefSeq" id="WP_090486228.1">
    <property type="nucleotide sequence ID" value="NZ_FOUO01000012.1"/>
</dbReference>
<dbReference type="OrthoDB" id="5520897at2"/>
<keyword evidence="1" id="KW-0472">Membrane</keyword>
<accession>A0A1I4S437</accession>
<feature type="transmembrane region" description="Helical" evidence="1">
    <location>
        <begin position="147"/>
        <end position="169"/>
    </location>
</feature>
<dbReference type="EMBL" id="FOUO01000012">
    <property type="protein sequence ID" value="SFM59003.1"/>
    <property type="molecule type" value="Genomic_DNA"/>
</dbReference>
<reference evidence="2 3" key="1">
    <citation type="submission" date="2016-10" db="EMBL/GenBank/DDBJ databases">
        <authorList>
            <person name="de Groot N.N."/>
        </authorList>
    </citation>
    <scope>NUCLEOTIDE SEQUENCE [LARGE SCALE GENOMIC DNA]</scope>
    <source>
        <strain evidence="2 3">DSM 4180</strain>
    </source>
</reference>
<dbReference type="GO" id="GO:0009389">
    <property type="term" value="F:dimethyl sulfoxide reductase activity"/>
    <property type="evidence" value="ECO:0007669"/>
    <property type="project" value="TreeGrafter"/>
</dbReference>
<keyword evidence="1" id="KW-0812">Transmembrane</keyword>
<feature type="transmembrane region" description="Helical" evidence="1">
    <location>
        <begin position="112"/>
        <end position="135"/>
    </location>
</feature>
<feature type="transmembrane region" description="Helical" evidence="1">
    <location>
        <begin position="85"/>
        <end position="106"/>
    </location>
</feature>
<dbReference type="PANTHER" id="PTHR38095:SF1">
    <property type="entry name" value="ANAEROBIC DIMETHYL SULFOXIDE REDUCTASE CHAIN YNFH"/>
    <property type="match status" value="1"/>
</dbReference>
<evidence type="ECO:0000313" key="2">
    <source>
        <dbReference type="EMBL" id="SFM59003.1"/>
    </source>
</evidence>
<keyword evidence="1" id="KW-1133">Transmembrane helix</keyword>
<dbReference type="Pfam" id="PF04976">
    <property type="entry name" value="DmsC"/>
    <property type="match status" value="1"/>
</dbReference>
<dbReference type="GO" id="GO:0009390">
    <property type="term" value="C:dimethyl sulfoxide reductase complex"/>
    <property type="evidence" value="ECO:0007669"/>
    <property type="project" value="TreeGrafter"/>
</dbReference>
<feature type="transmembrane region" description="Helical" evidence="1">
    <location>
        <begin position="42"/>
        <end position="64"/>
    </location>
</feature>
<sequence>MHPALSVILFTVLSGAGYGLFSLVAVLQLTGGYPAAAPGEPLLQLVVALVLITLGLVSSSLHLHNPKNAWRAFLRVHTSWLSREALLAVAFYPFALIHLWGTAAGVGGLTAAAGWLAVLLAGGTVFSTGMIYAGLKTLRQWHTALTPANYLLLGLALGAVFMAAGHVFSGGSDPLPTALALGALVVAGLMKGIYYLWIRAAEGPTLNTATGFTRAPVRLMDPGHTAATFLTREFGNDPGRERVERVRLGVLGLGFVLPGLLLAWMLQGAAPGWVYPALICALAGIGLERWLFFAEARHSVMLYHGLQRT</sequence>
<dbReference type="GO" id="GO:0019645">
    <property type="term" value="P:anaerobic electron transport chain"/>
    <property type="evidence" value="ECO:0007669"/>
    <property type="project" value="InterPro"/>
</dbReference>
<feature type="transmembrane region" description="Helical" evidence="1">
    <location>
        <begin position="273"/>
        <end position="292"/>
    </location>
</feature>
<gene>
    <name evidence="2" type="ORF">SAMN05421721_11245</name>
</gene>
<feature type="transmembrane region" description="Helical" evidence="1">
    <location>
        <begin position="248"/>
        <end position="267"/>
    </location>
</feature>
<evidence type="ECO:0000313" key="3">
    <source>
        <dbReference type="Proteomes" id="UP000199556"/>
    </source>
</evidence>
<dbReference type="STRING" id="195064.SAMN05421721_11245"/>
<feature type="transmembrane region" description="Helical" evidence="1">
    <location>
        <begin position="175"/>
        <end position="197"/>
    </location>
</feature>
<feature type="transmembrane region" description="Helical" evidence="1">
    <location>
        <begin position="7"/>
        <end position="30"/>
    </location>
</feature>
<dbReference type="AlphaFoldDB" id="A0A1I4S437"/>
<dbReference type="PANTHER" id="PTHR38095">
    <property type="entry name" value="ANAEROBIC DIMETHYL SULFOXIDE REDUCTASE CHAIN YNFH"/>
    <property type="match status" value="1"/>
</dbReference>
<name>A0A1I4S437_ECTMO</name>
<protein>
    <submittedName>
        <fullName evidence="2">DMSO reductase anchor subunit</fullName>
    </submittedName>
</protein>
<dbReference type="GO" id="GO:0005886">
    <property type="term" value="C:plasma membrane"/>
    <property type="evidence" value="ECO:0007669"/>
    <property type="project" value="TreeGrafter"/>
</dbReference>
<organism evidence="2 3">
    <name type="scientific">Ectothiorhodospira mobilis</name>
    <dbReference type="NCBI Taxonomy" id="195064"/>
    <lineage>
        <taxon>Bacteria</taxon>
        <taxon>Pseudomonadati</taxon>
        <taxon>Pseudomonadota</taxon>
        <taxon>Gammaproteobacteria</taxon>
        <taxon>Chromatiales</taxon>
        <taxon>Ectothiorhodospiraceae</taxon>
        <taxon>Ectothiorhodospira</taxon>
    </lineage>
</organism>
<dbReference type="Proteomes" id="UP000199556">
    <property type="component" value="Unassembled WGS sequence"/>
</dbReference>
<evidence type="ECO:0000256" key="1">
    <source>
        <dbReference type="SAM" id="Phobius"/>
    </source>
</evidence>
<keyword evidence="3" id="KW-1185">Reference proteome</keyword>